<accession>A0AA39NKY4</accession>
<evidence type="ECO:0000313" key="1">
    <source>
        <dbReference type="EMBL" id="KAK0467568.1"/>
    </source>
</evidence>
<keyword evidence="2" id="KW-1185">Reference proteome</keyword>
<name>A0AA39NKY4_9AGAR</name>
<sequence>MLNKQYWGLPSMLTEQQWLYGCKGNVVTVEEELREAQCLDALDTIRGVSCTIHDSYTFCDRNMQGQAQMTHAATFLAGLKMKLEAEAMKYPVTRGALLSLQGPGPWEDHLKVLQASNIETMDSTVLDPGLT</sequence>
<gene>
    <name evidence="1" type="ORF">IW261DRAFT_1346245</name>
</gene>
<comment type="caution">
    <text evidence="1">The sequence shown here is derived from an EMBL/GenBank/DDBJ whole genome shotgun (WGS) entry which is preliminary data.</text>
</comment>
<evidence type="ECO:0000313" key="2">
    <source>
        <dbReference type="Proteomes" id="UP001175227"/>
    </source>
</evidence>
<reference evidence="1" key="1">
    <citation type="submission" date="2023-06" db="EMBL/GenBank/DDBJ databases">
        <authorList>
            <consortium name="Lawrence Berkeley National Laboratory"/>
            <person name="Ahrendt S."/>
            <person name="Sahu N."/>
            <person name="Indic B."/>
            <person name="Wong-Bajracharya J."/>
            <person name="Merenyi Z."/>
            <person name="Ke H.-M."/>
            <person name="Monk M."/>
            <person name="Kocsube S."/>
            <person name="Drula E."/>
            <person name="Lipzen A."/>
            <person name="Balint B."/>
            <person name="Henrissat B."/>
            <person name="Andreopoulos B."/>
            <person name="Martin F.M."/>
            <person name="Harder C.B."/>
            <person name="Rigling D."/>
            <person name="Ford K.L."/>
            <person name="Foster G.D."/>
            <person name="Pangilinan J."/>
            <person name="Papanicolaou A."/>
            <person name="Barry K."/>
            <person name="LaButti K."/>
            <person name="Viragh M."/>
            <person name="Koriabine M."/>
            <person name="Yan M."/>
            <person name="Riley R."/>
            <person name="Champramary S."/>
            <person name="Plett K.L."/>
            <person name="Tsai I.J."/>
            <person name="Slot J."/>
            <person name="Sipos G."/>
            <person name="Plett J."/>
            <person name="Nagy L.G."/>
            <person name="Grigoriev I.V."/>
        </authorList>
    </citation>
    <scope>NUCLEOTIDE SEQUENCE</scope>
    <source>
        <strain evidence="1">ICMP 16352</strain>
    </source>
</reference>
<proteinExistence type="predicted"/>
<organism evidence="1 2">
    <name type="scientific">Armillaria novae-zelandiae</name>
    <dbReference type="NCBI Taxonomy" id="153914"/>
    <lineage>
        <taxon>Eukaryota</taxon>
        <taxon>Fungi</taxon>
        <taxon>Dikarya</taxon>
        <taxon>Basidiomycota</taxon>
        <taxon>Agaricomycotina</taxon>
        <taxon>Agaricomycetes</taxon>
        <taxon>Agaricomycetidae</taxon>
        <taxon>Agaricales</taxon>
        <taxon>Marasmiineae</taxon>
        <taxon>Physalacriaceae</taxon>
        <taxon>Armillaria</taxon>
    </lineage>
</organism>
<dbReference type="EMBL" id="JAUEPR010000074">
    <property type="protein sequence ID" value="KAK0467568.1"/>
    <property type="molecule type" value="Genomic_DNA"/>
</dbReference>
<dbReference type="AlphaFoldDB" id="A0AA39NKY4"/>
<protein>
    <submittedName>
        <fullName evidence="1">Uncharacterized protein</fullName>
    </submittedName>
</protein>
<dbReference type="Proteomes" id="UP001175227">
    <property type="component" value="Unassembled WGS sequence"/>
</dbReference>